<dbReference type="EC" id="2.7.7.65" evidence="1"/>
<evidence type="ECO:0000313" key="6">
    <source>
        <dbReference type="Proteomes" id="UP000678545"/>
    </source>
</evidence>
<dbReference type="InterPro" id="IPR050469">
    <property type="entry name" value="Diguanylate_Cyclase"/>
</dbReference>
<keyword evidence="5" id="KW-0808">Transferase</keyword>
<dbReference type="InterPro" id="IPR011110">
    <property type="entry name" value="Reg_prop"/>
</dbReference>
<dbReference type="InterPro" id="IPR000160">
    <property type="entry name" value="GGDEF_dom"/>
</dbReference>
<dbReference type="Gene3D" id="3.30.70.270">
    <property type="match status" value="1"/>
</dbReference>
<dbReference type="Pfam" id="PF07494">
    <property type="entry name" value="Reg_prop"/>
    <property type="match status" value="3"/>
</dbReference>
<proteinExistence type="predicted"/>
<keyword evidence="6" id="KW-1185">Reference proteome</keyword>
<dbReference type="InterPro" id="IPR029787">
    <property type="entry name" value="Nucleotide_cyclase"/>
</dbReference>
<keyword evidence="5" id="KW-0548">Nucleotidyltransferase</keyword>
<dbReference type="SUPFAM" id="SSF55073">
    <property type="entry name" value="Nucleotide cyclase"/>
    <property type="match status" value="1"/>
</dbReference>
<dbReference type="InterPro" id="IPR011123">
    <property type="entry name" value="Y_Y_Y"/>
</dbReference>
<sequence>MLHRIRYICSHRSMASLSLQLLFGITVCSSALIGASAAAYSPSPTFEPALLSSGSQRVDSHHWSAMADVVFRHLSTQQGLPQFSATALAQDGEGFIWVGTQGGLARWDGYRFRNYLPIPNDPRSLPDNYVVSLYSDHKSRLWVGTNGGGLARYDYQTDTFVRMPLGNNGLSHVTVNAIVGDGKNGLWLATRGGLNHFDPDTGQFQHYRFDANDPESLPSDFLRNVVVDSTGMVWVATSQGLVKFDVQTQRFTQVRLPVDSAKVQRIVSIGLSSDGKLWIGTFDTGVFYLDTGLAPQAQVIKRLLVPKPGSKELVPNTENIYTLRETAPNEIWLGTYGKGVLVVNTQTLETKRIMHEPTRPSSLADNAVWSILRDRSGLIWVGSQRGLSIHDPSSNAFVSVFGGENRSHGLVGTDFFSLHGFKNGDLWAGSQTHGIGILETGARNFKMIEPDEARLQNALPQGAIFTIYPTRDGQVYIGSDKGLYVNDGRSSKVSHLKLSPRNPVLRVATLLQVDDNLLIGGPEGLWQKDLQAKQSDQATQPEWTKPISNKFITDLQLAPDGAIWVASLQDGLFRYDPKSGQLLNLKPNPQDKLSLTHRNVSSIFFDSRGWLWVATQGGGLDLMRRPDGRAPFEFKHFGKAEKIPNELVNKVLEDQYGDIWASTDEGFARIQAKTLAVDAFVESDGVAITGYWSNSGGRLVTGELAFGGVGGFTVVRPELVKPYSYRPPVVVTNIQLGGKPLAANHVGFVGAGARPIVIQPDANSIIVEFAALDYSAPERNRYAYRLVGYDKDWVETDYSRRLAAYTNLPPGEYRLLLRGSNRNGSWSEEHLSMQIRVLPAWFQTWWAYTLYVLLFALLFFGLVRWRLWRLSKANRTLELVVQERTRELELSRRMLEEQSLTDHLTGLRNRRYLNLGIAADIAQVNRAYQDLSPHEINRAQLNIDIVFMMVDIDYFKSVNDEFGHAAGDQVLIQTTAILREAVRDTDTIIRWGGEEFLIVARQANYLEAEVLAERIRVRIAEHPFSLPDGKHLHRTCSIGLTTYPFIPTSVDAFSWEQVVDIADQCLYAAKHGGRNAWVALFLLGNYYSRGHITNLAQEVEDQIAQGHIVVKTSLPPDSKLDWSHGRDKL</sequence>
<dbReference type="SUPFAM" id="SSF50998">
    <property type="entry name" value="Quinoprotein alcohol dehydrogenase-like"/>
    <property type="match status" value="1"/>
</dbReference>
<keyword evidence="3" id="KW-0472">Membrane</keyword>
<evidence type="ECO:0000256" key="2">
    <source>
        <dbReference type="ARBA" id="ARBA00034247"/>
    </source>
</evidence>
<reference evidence="5" key="1">
    <citation type="submission" date="2021-04" db="EMBL/GenBank/DDBJ databases">
        <title>novel species isolated from subtropical streams in China.</title>
        <authorList>
            <person name="Lu H."/>
        </authorList>
    </citation>
    <scope>NUCLEOTIDE SEQUENCE</scope>
    <source>
        <strain evidence="5">FT137W</strain>
    </source>
</reference>
<evidence type="ECO:0000256" key="3">
    <source>
        <dbReference type="SAM" id="Phobius"/>
    </source>
</evidence>
<evidence type="ECO:0000313" key="5">
    <source>
        <dbReference type="EMBL" id="MBR7800693.1"/>
    </source>
</evidence>
<gene>
    <name evidence="5" type="ORF">KDM90_11850</name>
</gene>
<keyword evidence="3" id="KW-1133">Transmembrane helix</keyword>
<dbReference type="SMART" id="SM00267">
    <property type="entry name" value="GGDEF"/>
    <property type="match status" value="1"/>
</dbReference>
<dbReference type="Gene3D" id="2.130.10.10">
    <property type="entry name" value="YVTN repeat-like/Quinoprotein amine dehydrogenase"/>
    <property type="match status" value="4"/>
</dbReference>
<evidence type="ECO:0000256" key="1">
    <source>
        <dbReference type="ARBA" id="ARBA00012528"/>
    </source>
</evidence>
<keyword evidence="3" id="KW-0812">Transmembrane</keyword>
<feature type="transmembrane region" description="Helical" evidence="3">
    <location>
        <begin position="845"/>
        <end position="865"/>
    </location>
</feature>
<dbReference type="PROSITE" id="PS50887">
    <property type="entry name" value="GGDEF"/>
    <property type="match status" value="1"/>
</dbReference>
<dbReference type="InterPro" id="IPR015943">
    <property type="entry name" value="WD40/YVTN_repeat-like_dom_sf"/>
</dbReference>
<dbReference type="InterPro" id="IPR013783">
    <property type="entry name" value="Ig-like_fold"/>
</dbReference>
<dbReference type="Proteomes" id="UP000678545">
    <property type="component" value="Unassembled WGS sequence"/>
</dbReference>
<dbReference type="Pfam" id="PF00990">
    <property type="entry name" value="GGDEF"/>
    <property type="match status" value="1"/>
</dbReference>
<organism evidence="5 6">
    <name type="scientific">Undibacterium fentianense</name>
    <dbReference type="NCBI Taxonomy" id="2828728"/>
    <lineage>
        <taxon>Bacteria</taxon>
        <taxon>Pseudomonadati</taxon>
        <taxon>Pseudomonadota</taxon>
        <taxon>Betaproteobacteria</taxon>
        <taxon>Burkholderiales</taxon>
        <taxon>Oxalobacteraceae</taxon>
        <taxon>Undibacterium</taxon>
    </lineage>
</organism>
<dbReference type="PANTHER" id="PTHR45138">
    <property type="entry name" value="REGULATORY COMPONENTS OF SENSORY TRANSDUCTION SYSTEM"/>
    <property type="match status" value="1"/>
</dbReference>
<comment type="catalytic activity">
    <reaction evidence="2">
        <text>2 GTP = 3',3'-c-di-GMP + 2 diphosphate</text>
        <dbReference type="Rhea" id="RHEA:24898"/>
        <dbReference type="ChEBI" id="CHEBI:33019"/>
        <dbReference type="ChEBI" id="CHEBI:37565"/>
        <dbReference type="ChEBI" id="CHEBI:58805"/>
        <dbReference type="EC" id="2.7.7.65"/>
    </reaction>
</comment>
<dbReference type="Gene3D" id="2.60.40.10">
    <property type="entry name" value="Immunoglobulins"/>
    <property type="match status" value="1"/>
</dbReference>
<name>A0A941E8Q1_9BURK</name>
<dbReference type="FunFam" id="3.30.70.270:FF:000001">
    <property type="entry name" value="Diguanylate cyclase domain protein"/>
    <property type="match status" value="1"/>
</dbReference>
<evidence type="ECO:0000259" key="4">
    <source>
        <dbReference type="PROSITE" id="PS50887"/>
    </source>
</evidence>
<dbReference type="NCBIfam" id="TIGR00254">
    <property type="entry name" value="GGDEF"/>
    <property type="match status" value="1"/>
</dbReference>
<feature type="domain" description="GGDEF" evidence="4">
    <location>
        <begin position="943"/>
        <end position="1082"/>
    </location>
</feature>
<dbReference type="InterPro" id="IPR011047">
    <property type="entry name" value="Quinoprotein_ADH-like_sf"/>
</dbReference>
<accession>A0A941E8Q1</accession>
<comment type="caution">
    <text evidence="5">The sequence shown here is derived from an EMBL/GenBank/DDBJ whole genome shotgun (WGS) entry which is preliminary data.</text>
</comment>
<dbReference type="Pfam" id="PF07495">
    <property type="entry name" value="Y_Y_Y"/>
    <property type="match status" value="1"/>
</dbReference>
<dbReference type="GO" id="GO:0052621">
    <property type="term" value="F:diguanylate cyclase activity"/>
    <property type="evidence" value="ECO:0007669"/>
    <property type="project" value="UniProtKB-EC"/>
</dbReference>
<dbReference type="PANTHER" id="PTHR45138:SF9">
    <property type="entry name" value="DIGUANYLATE CYCLASE DGCM-RELATED"/>
    <property type="match status" value="1"/>
</dbReference>
<dbReference type="EMBL" id="JAGSPJ010000004">
    <property type="protein sequence ID" value="MBR7800693.1"/>
    <property type="molecule type" value="Genomic_DNA"/>
</dbReference>
<dbReference type="AlphaFoldDB" id="A0A941E8Q1"/>
<dbReference type="InterPro" id="IPR043128">
    <property type="entry name" value="Rev_trsase/Diguanyl_cyclase"/>
</dbReference>
<protein>
    <recommendedName>
        <fullName evidence="1">diguanylate cyclase</fullName>
        <ecNumber evidence="1">2.7.7.65</ecNumber>
    </recommendedName>
</protein>
<dbReference type="CDD" id="cd01949">
    <property type="entry name" value="GGDEF"/>
    <property type="match status" value="1"/>
</dbReference>
<dbReference type="RefSeq" id="WP_212675809.1">
    <property type="nucleotide sequence ID" value="NZ_JAGSPJ010000004.1"/>
</dbReference>